<dbReference type="PROSITE" id="PS00107">
    <property type="entry name" value="PROTEIN_KINASE_ATP"/>
    <property type="match status" value="1"/>
</dbReference>
<keyword evidence="3" id="KW-0418">Kinase</keyword>
<dbReference type="InterPro" id="IPR011009">
    <property type="entry name" value="Kinase-like_dom_sf"/>
</dbReference>
<evidence type="ECO:0000313" key="3">
    <source>
        <dbReference type="EMBL" id="NGO14490.1"/>
    </source>
</evidence>
<dbReference type="InterPro" id="IPR017441">
    <property type="entry name" value="Protein_kinase_ATP_BS"/>
</dbReference>
<feature type="non-terminal residue" evidence="3">
    <location>
        <position position="90"/>
    </location>
</feature>
<name>A0A6G4VL20_9ACTN</name>
<feature type="domain" description="Protein kinase" evidence="2">
    <location>
        <begin position="11"/>
        <end position="90"/>
    </location>
</feature>
<protein>
    <submittedName>
        <fullName evidence="3">Serine/threonine protein kinase</fullName>
    </submittedName>
</protein>
<evidence type="ECO:0000259" key="2">
    <source>
        <dbReference type="PROSITE" id="PS50011"/>
    </source>
</evidence>
<dbReference type="Gene3D" id="3.30.200.20">
    <property type="entry name" value="Phosphorylase Kinase, domain 1"/>
    <property type="match status" value="1"/>
</dbReference>
<organism evidence="3 4">
    <name type="scientific">Streptomyces scabichelini</name>
    <dbReference type="NCBI Taxonomy" id="2711217"/>
    <lineage>
        <taxon>Bacteria</taxon>
        <taxon>Bacillati</taxon>
        <taxon>Actinomycetota</taxon>
        <taxon>Actinomycetes</taxon>
        <taxon>Kitasatosporales</taxon>
        <taxon>Streptomycetaceae</taxon>
        <taxon>Streptomyces</taxon>
    </lineage>
</organism>
<dbReference type="GO" id="GO:0004674">
    <property type="term" value="F:protein serine/threonine kinase activity"/>
    <property type="evidence" value="ECO:0007669"/>
    <property type="project" value="UniProtKB-KW"/>
</dbReference>
<dbReference type="SUPFAM" id="SSF56112">
    <property type="entry name" value="Protein kinase-like (PK-like)"/>
    <property type="match status" value="1"/>
</dbReference>
<dbReference type="PROSITE" id="PS50011">
    <property type="entry name" value="PROTEIN_KINASE_DOM"/>
    <property type="match status" value="1"/>
</dbReference>
<dbReference type="GO" id="GO:0005524">
    <property type="term" value="F:ATP binding"/>
    <property type="evidence" value="ECO:0007669"/>
    <property type="project" value="UniProtKB-UniRule"/>
</dbReference>
<dbReference type="AlphaFoldDB" id="A0A6G4VL20"/>
<accession>A0A6G4VL20</accession>
<evidence type="ECO:0000313" key="4">
    <source>
        <dbReference type="Proteomes" id="UP000472335"/>
    </source>
</evidence>
<keyword evidence="1" id="KW-0067">ATP-binding</keyword>
<proteinExistence type="predicted"/>
<keyword evidence="4" id="KW-1185">Reference proteome</keyword>
<sequence>MRPGDEFAGRYVLKEVIGVGRSGDVWRAHDTVVGQDVALKPERLEGDRETAVRRLLGEPRAMAKFRDHPHVVTLFDVVTVRQDADGDGDG</sequence>
<comment type="caution">
    <text evidence="3">The sequence shown here is derived from an EMBL/GenBank/DDBJ whole genome shotgun (WGS) entry which is preliminary data.</text>
</comment>
<keyword evidence="3" id="KW-0808">Transferase</keyword>
<gene>
    <name evidence="3" type="ORF">G5C60_44605</name>
</gene>
<dbReference type="InterPro" id="IPR000719">
    <property type="entry name" value="Prot_kinase_dom"/>
</dbReference>
<reference evidence="3 4" key="1">
    <citation type="submission" date="2020-02" db="EMBL/GenBank/DDBJ databases">
        <title>Whole-genome analyses of novel actinobacteria.</title>
        <authorList>
            <person name="Sahin N."/>
            <person name="Gencbay T."/>
        </authorList>
    </citation>
    <scope>NUCLEOTIDE SEQUENCE [LARGE SCALE GENOMIC DNA]</scope>
    <source>
        <strain evidence="3 4">HC44</strain>
    </source>
</reference>
<dbReference type="EMBL" id="JAAKZY010000263">
    <property type="protein sequence ID" value="NGO14490.1"/>
    <property type="molecule type" value="Genomic_DNA"/>
</dbReference>
<keyword evidence="3" id="KW-0723">Serine/threonine-protein kinase</keyword>
<evidence type="ECO:0000256" key="1">
    <source>
        <dbReference type="PROSITE-ProRule" id="PRU10141"/>
    </source>
</evidence>
<dbReference type="Proteomes" id="UP000472335">
    <property type="component" value="Unassembled WGS sequence"/>
</dbReference>
<feature type="binding site" evidence="1">
    <location>
        <position position="40"/>
    </location>
    <ligand>
        <name>ATP</name>
        <dbReference type="ChEBI" id="CHEBI:30616"/>
    </ligand>
</feature>
<keyword evidence="1" id="KW-0547">Nucleotide-binding</keyword>